<dbReference type="PANTHER" id="PTHR46513">
    <property type="entry name" value="VITELLOGENIN RECEPTOR-LIKE PROTEIN-RELATED-RELATED"/>
    <property type="match status" value="1"/>
</dbReference>
<dbReference type="InterPro" id="IPR011042">
    <property type="entry name" value="6-blade_b-propeller_TolB-like"/>
</dbReference>
<dbReference type="Proteomes" id="UP001558652">
    <property type="component" value="Unassembled WGS sequence"/>
</dbReference>
<evidence type="ECO:0000313" key="7">
    <source>
        <dbReference type="EMBL" id="KAL1115241.1"/>
    </source>
</evidence>
<reference evidence="7 8" key="1">
    <citation type="submission" date="2024-07" db="EMBL/GenBank/DDBJ databases">
        <title>Chromosome-level genome assembly of the water stick insect Ranatra chinensis (Heteroptera: Nepidae).</title>
        <authorList>
            <person name="Liu X."/>
        </authorList>
    </citation>
    <scope>NUCLEOTIDE SEQUENCE [LARGE SCALE GENOMIC DNA]</scope>
    <source>
        <strain evidence="7">Cailab_2021Rc</strain>
        <tissue evidence="7">Muscle</tissue>
    </source>
</reference>
<dbReference type="InterPro" id="IPR050778">
    <property type="entry name" value="Cueball_EGF_LRP_Nidogen"/>
</dbReference>
<dbReference type="EMBL" id="JBFDAA010000020">
    <property type="protein sequence ID" value="KAL1115241.1"/>
    <property type="molecule type" value="Genomic_DNA"/>
</dbReference>
<keyword evidence="5" id="KW-0325">Glycoprotein</keyword>
<dbReference type="Pfam" id="PF00058">
    <property type="entry name" value="Ldl_recept_b"/>
    <property type="match status" value="3"/>
</dbReference>
<evidence type="ECO:0000256" key="6">
    <source>
        <dbReference type="PROSITE-ProRule" id="PRU00461"/>
    </source>
</evidence>
<feature type="non-terminal residue" evidence="7">
    <location>
        <position position="1"/>
    </location>
</feature>
<keyword evidence="8" id="KW-1185">Reference proteome</keyword>
<proteinExistence type="predicted"/>
<feature type="repeat" description="LDL-receptor class B" evidence="6">
    <location>
        <begin position="53"/>
        <end position="96"/>
    </location>
</feature>
<feature type="repeat" description="LDL-receptor class B" evidence="6">
    <location>
        <begin position="97"/>
        <end position="141"/>
    </location>
</feature>
<accession>A0ABD0XVE4</accession>
<keyword evidence="2" id="KW-0732">Signal</keyword>
<sequence>DGLAVDWVGRNLYWCDKVLDTIEVSKLDGRYRKVLVRKGLDEPRAIVLHPWNGHLYWTDWSERPHIGQAGMDGSNARVIVSSGLGWPNGLTIDFPSDRIFWADAKNDYIAVADLDGNNRKVLMNPNINLHHVFAIAVFEDSIFWTDWETKTVEQCDKYTGRNCRTLDTLIHRPMDIRVYHPYKQMPGE</sequence>
<dbReference type="SUPFAM" id="SSF63825">
    <property type="entry name" value="YWTD domain"/>
    <property type="match status" value="1"/>
</dbReference>
<keyword evidence="3" id="KW-0677">Repeat</keyword>
<gene>
    <name evidence="7" type="ORF">AAG570_007272</name>
</gene>
<evidence type="ECO:0000256" key="1">
    <source>
        <dbReference type="ARBA" id="ARBA00022536"/>
    </source>
</evidence>
<keyword evidence="1" id="KW-0245">EGF-like domain</keyword>
<evidence type="ECO:0000256" key="3">
    <source>
        <dbReference type="ARBA" id="ARBA00022737"/>
    </source>
</evidence>
<dbReference type="PANTHER" id="PTHR46513:SF13">
    <property type="entry name" value="EGF-LIKE DOMAIN-CONTAINING PROTEIN"/>
    <property type="match status" value="1"/>
</dbReference>
<comment type="caution">
    <text evidence="7">The sequence shown here is derived from an EMBL/GenBank/DDBJ whole genome shotgun (WGS) entry which is preliminary data.</text>
</comment>
<evidence type="ECO:0000256" key="2">
    <source>
        <dbReference type="ARBA" id="ARBA00022729"/>
    </source>
</evidence>
<name>A0ABD0XVE4_9HEMI</name>
<keyword evidence="4" id="KW-1015">Disulfide bond</keyword>
<evidence type="ECO:0000256" key="5">
    <source>
        <dbReference type="ARBA" id="ARBA00023180"/>
    </source>
</evidence>
<dbReference type="InterPro" id="IPR000033">
    <property type="entry name" value="LDLR_classB_rpt"/>
</dbReference>
<evidence type="ECO:0000256" key="4">
    <source>
        <dbReference type="ARBA" id="ARBA00023157"/>
    </source>
</evidence>
<dbReference type="Gene3D" id="2.120.10.30">
    <property type="entry name" value="TolB, C-terminal domain"/>
    <property type="match status" value="1"/>
</dbReference>
<feature type="repeat" description="LDL-receptor class B" evidence="6">
    <location>
        <begin position="10"/>
        <end position="52"/>
    </location>
</feature>
<dbReference type="AlphaFoldDB" id="A0ABD0XVE4"/>
<dbReference type="SMART" id="SM00135">
    <property type="entry name" value="LY"/>
    <property type="match status" value="4"/>
</dbReference>
<organism evidence="7 8">
    <name type="scientific">Ranatra chinensis</name>
    <dbReference type="NCBI Taxonomy" id="642074"/>
    <lineage>
        <taxon>Eukaryota</taxon>
        <taxon>Metazoa</taxon>
        <taxon>Ecdysozoa</taxon>
        <taxon>Arthropoda</taxon>
        <taxon>Hexapoda</taxon>
        <taxon>Insecta</taxon>
        <taxon>Pterygota</taxon>
        <taxon>Neoptera</taxon>
        <taxon>Paraneoptera</taxon>
        <taxon>Hemiptera</taxon>
        <taxon>Heteroptera</taxon>
        <taxon>Panheteroptera</taxon>
        <taxon>Nepomorpha</taxon>
        <taxon>Nepidae</taxon>
        <taxon>Ranatrinae</taxon>
        <taxon>Ranatra</taxon>
    </lineage>
</organism>
<dbReference type="FunFam" id="2.120.10.30:FF:000241">
    <property type="entry name" value="Low-density lipoprotein receptor-related protein 6"/>
    <property type="match status" value="1"/>
</dbReference>
<evidence type="ECO:0000313" key="8">
    <source>
        <dbReference type="Proteomes" id="UP001558652"/>
    </source>
</evidence>
<dbReference type="PROSITE" id="PS51120">
    <property type="entry name" value="LDLRB"/>
    <property type="match status" value="3"/>
</dbReference>
<protein>
    <submittedName>
        <fullName evidence="7">Uncharacterized protein</fullName>
    </submittedName>
</protein>